<comment type="subcellular location">
    <subcellularLocation>
        <location evidence="1 7">Membrane</location>
        <topology evidence="1 7">Multi-pass membrane protein</topology>
    </subcellularLocation>
</comment>
<evidence type="ECO:0000256" key="1">
    <source>
        <dbReference type="ARBA" id="ARBA00004141"/>
    </source>
</evidence>
<feature type="transmembrane region" description="Helical" evidence="9">
    <location>
        <begin position="240"/>
        <end position="261"/>
    </location>
</feature>
<name>A0A9P6XEN3_RHIOR</name>
<dbReference type="InterPro" id="IPR018456">
    <property type="entry name" value="PTR2_symporter_CS"/>
</dbReference>
<gene>
    <name evidence="10" type="ORF">G6F64_003428</name>
</gene>
<evidence type="ECO:0000313" key="11">
    <source>
        <dbReference type="Proteomes" id="UP000716291"/>
    </source>
</evidence>
<evidence type="ECO:0000256" key="4">
    <source>
        <dbReference type="ARBA" id="ARBA00022692"/>
    </source>
</evidence>
<sequence>MSEKLDQERRQSSIDENEFHLDDNHGPEPTEEDWKNCREVADKVPLSAYLVIVIEFCERFTYYGLSGPFQNYIQNPAPESYPAQLPGALGRGQQTATALNTFFQFWCYITPIIGAVIADQYLGKYRTILLFSLIYLVGLVILTATASPLAIANGSAFPGFIVGIIIIGLGTGGIKSNVSPLVAEQYQSRVPYIKTTEKGERVIVTPQATYQKIFNMFYWGINVGSLSSVATTELEKNVGFWPAYLLPTLMFIPGILVVFFGRKRYVQSPPRGSVFVEAGKLFWYSFKVKGGLEACKPSNLAIDRPDLAAEATWDDVFVDELKRALRACIVFCWYPIYWLCYNQMTSNLVSQASTMWVGNVPNDIMQNIDPLVLIITIPLMDRIVYPGLRRMGFPMRPIFRITLGFLFAAISMGYTAGIQAKIYAASDAGEPLISAGYQIPSYVFIAFSEIFASITGLEYAYKKAPQSMKSIVMAIFLLTSCFASILNFALVPVDVDPKLTWMYTGVACASGICSVLVYVFHHKNDANDVADDAIGRSGKQADEYNNHHQAAVVEYEVEKGAA</sequence>
<dbReference type="PROSITE" id="PS01023">
    <property type="entry name" value="PTR2_2"/>
    <property type="match status" value="1"/>
</dbReference>
<keyword evidence="11" id="KW-1185">Reference proteome</keyword>
<keyword evidence="4 7" id="KW-0812">Transmembrane</keyword>
<feature type="transmembrane region" description="Helical" evidence="9">
    <location>
        <begin position="157"/>
        <end position="174"/>
    </location>
</feature>
<keyword evidence="6 9" id="KW-0472">Membrane</keyword>
<evidence type="ECO:0000256" key="8">
    <source>
        <dbReference type="SAM" id="MobiDB-lite"/>
    </source>
</evidence>
<dbReference type="AlphaFoldDB" id="A0A9P6XEN3"/>
<feature type="transmembrane region" description="Helical" evidence="9">
    <location>
        <begin position="471"/>
        <end position="493"/>
    </location>
</feature>
<keyword evidence="3 7" id="KW-0813">Transport</keyword>
<dbReference type="InterPro" id="IPR036259">
    <property type="entry name" value="MFS_trans_sf"/>
</dbReference>
<dbReference type="FunFam" id="1.20.1250.20:FF:000085">
    <property type="entry name" value="MFS peptide transporter Ptr2"/>
    <property type="match status" value="1"/>
</dbReference>
<keyword evidence="5 9" id="KW-1133">Transmembrane helix</keyword>
<feature type="transmembrane region" description="Helical" evidence="9">
    <location>
        <begin position="397"/>
        <end position="419"/>
    </location>
</feature>
<dbReference type="GO" id="GO:0005886">
    <property type="term" value="C:plasma membrane"/>
    <property type="evidence" value="ECO:0007669"/>
    <property type="project" value="UniProtKB-ARBA"/>
</dbReference>
<dbReference type="PROSITE" id="PS01022">
    <property type="entry name" value="PTR2_1"/>
    <property type="match status" value="1"/>
</dbReference>
<protein>
    <submittedName>
        <fullName evidence="10">Uncharacterized protein</fullName>
    </submittedName>
</protein>
<feature type="transmembrane region" description="Helical" evidence="9">
    <location>
        <begin position="499"/>
        <end position="520"/>
    </location>
</feature>
<reference evidence="10" key="1">
    <citation type="journal article" date="2020" name="Microb. Genom.">
        <title>Genetic diversity of clinical and environmental Mucorales isolates obtained from an investigation of mucormycosis cases among solid organ transplant recipients.</title>
        <authorList>
            <person name="Nguyen M.H."/>
            <person name="Kaul D."/>
            <person name="Muto C."/>
            <person name="Cheng S.J."/>
            <person name="Richter R.A."/>
            <person name="Bruno V.M."/>
            <person name="Liu G."/>
            <person name="Beyhan S."/>
            <person name="Sundermann A.J."/>
            <person name="Mounaud S."/>
            <person name="Pasculle A.W."/>
            <person name="Nierman W.C."/>
            <person name="Driscoll E."/>
            <person name="Cumbie R."/>
            <person name="Clancy C.J."/>
            <person name="Dupont C.L."/>
        </authorList>
    </citation>
    <scope>NUCLEOTIDE SEQUENCE</scope>
    <source>
        <strain evidence="10">GL11</strain>
    </source>
</reference>
<evidence type="ECO:0000256" key="6">
    <source>
        <dbReference type="ARBA" id="ARBA00023136"/>
    </source>
</evidence>
<organism evidence="10 11">
    <name type="scientific">Rhizopus oryzae</name>
    <name type="common">Mucormycosis agent</name>
    <name type="synonym">Rhizopus arrhizus var. delemar</name>
    <dbReference type="NCBI Taxonomy" id="64495"/>
    <lineage>
        <taxon>Eukaryota</taxon>
        <taxon>Fungi</taxon>
        <taxon>Fungi incertae sedis</taxon>
        <taxon>Mucoromycota</taxon>
        <taxon>Mucoromycotina</taxon>
        <taxon>Mucoromycetes</taxon>
        <taxon>Mucorales</taxon>
        <taxon>Mucorineae</taxon>
        <taxon>Rhizopodaceae</taxon>
        <taxon>Rhizopus</taxon>
    </lineage>
</organism>
<evidence type="ECO:0000256" key="9">
    <source>
        <dbReference type="SAM" id="Phobius"/>
    </source>
</evidence>
<evidence type="ECO:0000256" key="2">
    <source>
        <dbReference type="ARBA" id="ARBA00005982"/>
    </source>
</evidence>
<dbReference type="SUPFAM" id="SSF103473">
    <property type="entry name" value="MFS general substrate transporter"/>
    <property type="match status" value="1"/>
</dbReference>
<accession>A0A9P6XEN3</accession>
<evidence type="ECO:0000256" key="3">
    <source>
        <dbReference type="ARBA" id="ARBA00022448"/>
    </source>
</evidence>
<comment type="similarity">
    <text evidence="2 7">Belongs to the major facilitator superfamily. Proton-dependent oligopeptide transporter (POT/PTR) (TC 2.A.17) family.</text>
</comment>
<proteinExistence type="inferred from homology"/>
<dbReference type="Gene3D" id="1.20.1250.20">
    <property type="entry name" value="MFS general substrate transporter like domains"/>
    <property type="match status" value="1"/>
</dbReference>
<dbReference type="GO" id="GO:0071916">
    <property type="term" value="F:dipeptide transmembrane transporter activity"/>
    <property type="evidence" value="ECO:0007669"/>
    <property type="project" value="UniProtKB-ARBA"/>
</dbReference>
<comment type="caution">
    <text evidence="10">The sequence shown here is derived from an EMBL/GenBank/DDBJ whole genome shotgun (WGS) entry which is preliminary data.</text>
</comment>
<evidence type="ECO:0000313" key="10">
    <source>
        <dbReference type="EMBL" id="KAG1311938.1"/>
    </source>
</evidence>
<dbReference type="Proteomes" id="UP000716291">
    <property type="component" value="Unassembled WGS sequence"/>
</dbReference>
<dbReference type="Pfam" id="PF00854">
    <property type="entry name" value="PTR2"/>
    <property type="match status" value="1"/>
</dbReference>
<feature type="transmembrane region" description="Helical" evidence="9">
    <location>
        <begin position="128"/>
        <end position="151"/>
    </location>
</feature>
<dbReference type="InterPro" id="IPR000109">
    <property type="entry name" value="POT_fam"/>
</dbReference>
<evidence type="ECO:0000256" key="7">
    <source>
        <dbReference type="RuleBase" id="RU003755"/>
    </source>
</evidence>
<dbReference type="EMBL" id="JAANQT010000334">
    <property type="protein sequence ID" value="KAG1311938.1"/>
    <property type="molecule type" value="Genomic_DNA"/>
</dbReference>
<feature type="transmembrane region" description="Helical" evidence="9">
    <location>
        <begin position="439"/>
        <end position="459"/>
    </location>
</feature>
<feature type="region of interest" description="Disordered" evidence="8">
    <location>
        <begin position="1"/>
        <end position="33"/>
    </location>
</feature>
<evidence type="ECO:0000256" key="5">
    <source>
        <dbReference type="ARBA" id="ARBA00022989"/>
    </source>
</evidence>
<dbReference type="PANTHER" id="PTHR11654">
    <property type="entry name" value="OLIGOPEPTIDE TRANSPORTER-RELATED"/>
    <property type="match status" value="1"/>
</dbReference>